<dbReference type="Proteomes" id="UP000299102">
    <property type="component" value="Unassembled WGS sequence"/>
</dbReference>
<gene>
    <name evidence="1" type="ORF">EVAR_70153_1</name>
</gene>
<dbReference type="OrthoDB" id="7490362at2759"/>
<keyword evidence="2" id="KW-1185">Reference proteome</keyword>
<evidence type="ECO:0000313" key="2">
    <source>
        <dbReference type="Proteomes" id="UP000299102"/>
    </source>
</evidence>
<accession>A0A4C2A9S6</accession>
<protein>
    <submittedName>
        <fullName evidence="1">Uncharacterized 50 kDa protein in type I retrotransposable element R1DM</fullName>
    </submittedName>
</protein>
<organism evidence="1 2">
    <name type="scientific">Eumeta variegata</name>
    <name type="common">Bagworm moth</name>
    <name type="synonym">Eumeta japonica</name>
    <dbReference type="NCBI Taxonomy" id="151549"/>
    <lineage>
        <taxon>Eukaryota</taxon>
        <taxon>Metazoa</taxon>
        <taxon>Ecdysozoa</taxon>
        <taxon>Arthropoda</taxon>
        <taxon>Hexapoda</taxon>
        <taxon>Insecta</taxon>
        <taxon>Pterygota</taxon>
        <taxon>Neoptera</taxon>
        <taxon>Endopterygota</taxon>
        <taxon>Lepidoptera</taxon>
        <taxon>Glossata</taxon>
        <taxon>Ditrysia</taxon>
        <taxon>Tineoidea</taxon>
        <taxon>Psychidae</taxon>
        <taxon>Oiketicinae</taxon>
        <taxon>Eumeta</taxon>
    </lineage>
</organism>
<proteinExistence type="predicted"/>
<name>A0A4C2A9S6_EUMVA</name>
<reference evidence="1 2" key="1">
    <citation type="journal article" date="2019" name="Commun. Biol.">
        <title>The bagworm genome reveals a unique fibroin gene that provides high tensile strength.</title>
        <authorList>
            <person name="Kono N."/>
            <person name="Nakamura H."/>
            <person name="Ohtoshi R."/>
            <person name="Tomita M."/>
            <person name="Numata K."/>
            <person name="Arakawa K."/>
        </authorList>
    </citation>
    <scope>NUCLEOTIDE SEQUENCE [LARGE SCALE GENOMIC DNA]</scope>
</reference>
<dbReference type="AlphaFoldDB" id="A0A4C2A9S6"/>
<dbReference type="EMBL" id="BGZK01002671">
    <property type="protein sequence ID" value="GBP95725.1"/>
    <property type="molecule type" value="Genomic_DNA"/>
</dbReference>
<comment type="caution">
    <text evidence="1">The sequence shown here is derived from an EMBL/GenBank/DDBJ whole genome shotgun (WGS) entry which is preliminary data.</text>
</comment>
<sequence>MIITLSKGSADKGKVLRETIAGILKEDAKVMGTSPEDDLEIRDLDDTTTIDDILAVLQKAAGNDCGITAEAIKIRKAFRGTQTASVTLAATIAQKVHGEHSKIRIGWVNCRIRTVIRPVRFFKCWHFEHRAVQCQSKIDRSKLCIKCEEGHTIAKCKKSVKCALCTEQPGTENVAHHAGSNRCPVYQYALQKISDRRK</sequence>
<evidence type="ECO:0000313" key="1">
    <source>
        <dbReference type="EMBL" id="GBP95725.1"/>
    </source>
</evidence>